<feature type="domain" description="Pyruvate/ketoisovalerate oxidoreductase catalytic" evidence="2">
    <location>
        <begin position="28"/>
        <end position="217"/>
    </location>
</feature>
<dbReference type="GO" id="GO:0016903">
    <property type="term" value="F:oxidoreductase activity, acting on the aldehyde or oxo group of donors"/>
    <property type="evidence" value="ECO:0007669"/>
    <property type="project" value="InterPro"/>
</dbReference>
<dbReference type="Gene3D" id="3.40.50.970">
    <property type="match status" value="1"/>
</dbReference>
<dbReference type="EMBL" id="UOEI01000531">
    <property type="protein sequence ID" value="VAW07505.1"/>
    <property type="molecule type" value="Genomic_DNA"/>
</dbReference>
<feature type="non-terminal residue" evidence="4">
    <location>
        <position position="374"/>
    </location>
</feature>
<evidence type="ECO:0000256" key="1">
    <source>
        <dbReference type="ARBA" id="ARBA00023002"/>
    </source>
</evidence>
<dbReference type="SUPFAM" id="SSF52518">
    <property type="entry name" value="Thiamin diphosphate-binding fold (THDP-binding)"/>
    <property type="match status" value="1"/>
</dbReference>
<dbReference type="InterPro" id="IPR002869">
    <property type="entry name" value="Pyrv_flavodox_OxRed_cen"/>
</dbReference>
<name>A0A3B0SNW0_9ZZZZ</name>
<dbReference type="Gene3D" id="3.40.920.10">
    <property type="entry name" value="Pyruvate-ferredoxin oxidoreductase, PFOR, domain III"/>
    <property type="match status" value="1"/>
</dbReference>
<evidence type="ECO:0000259" key="2">
    <source>
        <dbReference type="Pfam" id="PF01558"/>
    </source>
</evidence>
<keyword evidence="1 4" id="KW-0560">Oxidoreductase</keyword>
<dbReference type="InterPro" id="IPR029061">
    <property type="entry name" value="THDP-binding"/>
</dbReference>
<dbReference type="CDD" id="cd07034">
    <property type="entry name" value="TPP_PYR_PFOR_IOR-alpha_like"/>
    <property type="match status" value="1"/>
</dbReference>
<dbReference type="GO" id="GO:0006979">
    <property type="term" value="P:response to oxidative stress"/>
    <property type="evidence" value="ECO:0007669"/>
    <property type="project" value="TreeGrafter"/>
</dbReference>
<dbReference type="InterPro" id="IPR050722">
    <property type="entry name" value="Pyruvate:ferred/Flavod_OxRd"/>
</dbReference>
<dbReference type="Pfam" id="PF01855">
    <property type="entry name" value="POR_N"/>
    <property type="match status" value="1"/>
</dbReference>
<protein>
    <submittedName>
        <fullName evidence="4">2-oxoglutarate/2-oxoacid ferredoxin oxidoreductase, gamma subunit / 2-oxoglutarate/2-oxoacid ferredoxin oxidoreductase, alpha subunit</fullName>
        <ecNumber evidence="4">1.2.7.-</ecNumber>
    </submittedName>
</protein>
<dbReference type="InterPro" id="IPR019752">
    <property type="entry name" value="Pyrv/ketoisovalerate_OxRed_cat"/>
</dbReference>
<dbReference type="AlphaFoldDB" id="A0A3B0SNW0"/>
<dbReference type="Pfam" id="PF01558">
    <property type="entry name" value="POR"/>
    <property type="match status" value="1"/>
</dbReference>
<feature type="domain" description="Pyruvate flavodoxin/ferredoxin oxidoreductase pyrimidine binding" evidence="3">
    <location>
        <begin position="258"/>
        <end position="367"/>
    </location>
</feature>
<organism evidence="4">
    <name type="scientific">hydrothermal vent metagenome</name>
    <dbReference type="NCBI Taxonomy" id="652676"/>
    <lineage>
        <taxon>unclassified sequences</taxon>
        <taxon>metagenomes</taxon>
        <taxon>ecological metagenomes</taxon>
    </lineage>
</organism>
<dbReference type="PANTHER" id="PTHR32154">
    <property type="entry name" value="PYRUVATE-FLAVODOXIN OXIDOREDUCTASE-RELATED"/>
    <property type="match status" value="1"/>
</dbReference>
<dbReference type="EC" id="1.2.7.-" evidence="4"/>
<proteinExistence type="predicted"/>
<reference evidence="4" key="1">
    <citation type="submission" date="2018-06" db="EMBL/GenBank/DDBJ databases">
        <authorList>
            <person name="Zhirakovskaya E."/>
        </authorList>
    </citation>
    <scope>NUCLEOTIDE SEQUENCE</scope>
</reference>
<dbReference type="InterPro" id="IPR002880">
    <property type="entry name" value="Pyrv_Fd/Flavodoxin_OxRdtase_N"/>
</dbReference>
<evidence type="ECO:0000313" key="4">
    <source>
        <dbReference type="EMBL" id="VAW07505.1"/>
    </source>
</evidence>
<evidence type="ECO:0000259" key="3">
    <source>
        <dbReference type="Pfam" id="PF01855"/>
    </source>
</evidence>
<accession>A0A3B0SNW0</accession>
<sequence length="374" mass="39528">MSDETLTDSRPAPEQIDDVVIRFAGDSGDGMQLAGTQFTASSAMFGNDLATLPNFPAEIRAPQGTIGGVSSFQVHIADWDILTPGDNPDCLVAMNPAALKANLKDLVPGGLILINTDAFDERNLAKAGYESNPVQDGELDTYTVLKAPMETLTKEAVKDSGVKGRAALRSKNFFALGLMSWIYTRPLDPVIEWIESKFGDDAPVGKANVAALKAGYNFGITTEAFHHTFAIQPAPLPPGEYTNVIGNTATAWGLIAAAKHANLQLFLGSYPITPATTILDELAKNKNFGVKTFQAEDEIAGIGSAVGASFAGKLAVTTTSGPGLALKSEMLSLALMMELPLVVVNVQRGGPSTGLPTKVEQSDLLFAMYGRHGE</sequence>
<dbReference type="PANTHER" id="PTHR32154:SF20">
    <property type="entry name" value="2-OXOGLUTARATE OXIDOREDUCTASE SUBUNIT KORA"/>
    <property type="match status" value="1"/>
</dbReference>
<dbReference type="SUPFAM" id="SSF53323">
    <property type="entry name" value="Pyruvate-ferredoxin oxidoreductase, PFOR, domain III"/>
    <property type="match status" value="1"/>
</dbReference>
<gene>
    <name evidence="4" type="ORF">MNBD_ACTINO01-2634</name>
</gene>